<accession>A0A834Q5J4</accession>
<evidence type="ECO:0000256" key="1">
    <source>
        <dbReference type="SAM" id="MobiDB-lite"/>
    </source>
</evidence>
<feature type="compositionally biased region" description="Pro residues" evidence="1">
    <location>
        <begin position="184"/>
        <end position="201"/>
    </location>
</feature>
<feature type="region of interest" description="Disordered" evidence="1">
    <location>
        <begin position="173"/>
        <end position="234"/>
    </location>
</feature>
<feature type="region of interest" description="Disordered" evidence="1">
    <location>
        <begin position="1"/>
        <end position="20"/>
    </location>
</feature>
<protein>
    <submittedName>
        <fullName evidence="2">Uncharacterized protein</fullName>
    </submittedName>
</protein>
<dbReference type="EMBL" id="WJEC01006888">
    <property type="protein sequence ID" value="KAF7470977.1"/>
    <property type="molecule type" value="Genomic_DNA"/>
</dbReference>
<proteinExistence type="predicted"/>
<sequence length="234" mass="24681">MKGPPPFSGVPFMGPPMGPPMGRPPPPPIWYGPPLHFDGPFGPRPIPPPFDPGCGPAHMNSSSRSSCPAKVTDEGKVNMAMKGPPPFSGVPFMGPPMGPPMGRPPPPPIWYGPPLHFDGPFGPRPIPPPFGPGMRPPIGFREYAPGVPPGQRDLPFDPRVFFPGPAPFRPLGSFGPREYFIPGAPLPPPTHGPQDYGPPPVAKDLMPSGFKDEPPPSPDSQSSEGCSQALKLGP</sequence>
<dbReference type="Proteomes" id="UP000662637">
    <property type="component" value="Unassembled WGS sequence"/>
</dbReference>
<evidence type="ECO:0000313" key="2">
    <source>
        <dbReference type="EMBL" id="KAF7470977.1"/>
    </source>
</evidence>
<name>A0A834Q5J4_MARMO</name>
<comment type="caution">
    <text evidence="2">The sequence shown here is derived from an EMBL/GenBank/DDBJ whole genome shotgun (WGS) entry which is preliminary data.</text>
</comment>
<evidence type="ECO:0000313" key="3">
    <source>
        <dbReference type="Proteomes" id="UP000662637"/>
    </source>
</evidence>
<gene>
    <name evidence="2" type="ORF">GHT09_017762</name>
</gene>
<reference evidence="2" key="1">
    <citation type="submission" date="2020-08" db="EMBL/GenBank/DDBJ databases">
        <authorList>
            <person name="Shumante A."/>
            <person name="Zimin A.V."/>
            <person name="Puiu D."/>
            <person name="Salzberg S.L."/>
        </authorList>
    </citation>
    <scope>NUCLEOTIDE SEQUENCE</scope>
    <source>
        <strain evidence="2">WC2-LM</strain>
        <tissue evidence="2">Liver</tissue>
    </source>
</reference>
<organism evidence="2 3">
    <name type="scientific">Marmota monax</name>
    <name type="common">Woodchuck</name>
    <dbReference type="NCBI Taxonomy" id="9995"/>
    <lineage>
        <taxon>Eukaryota</taxon>
        <taxon>Metazoa</taxon>
        <taxon>Chordata</taxon>
        <taxon>Craniata</taxon>
        <taxon>Vertebrata</taxon>
        <taxon>Euteleostomi</taxon>
        <taxon>Mammalia</taxon>
        <taxon>Eutheria</taxon>
        <taxon>Euarchontoglires</taxon>
        <taxon>Glires</taxon>
        <taxon>Rodentia</taxon>
        <taxon>Sciuromorpha</taxon>
        <taxon>Sciuridae</taxon>
        <taxon>Xerinae</taxon>
        <taxon>Marmotini</taxon>
        <taxon>Marmota</taxon>
    </lineage>
</organism>
<dbReference type="AlphaFoldDB" id="A0A834Q5J4"/>